<evidence type="ECO:0000313" key="2">
    <source>
        <dbReference type="EMBL" id="STP28269.1"/>
    </source>
</evidence>
<evidence type="ECO:0000313" key="3">
    <source>
        <dbReference type="Proteomes" id="UP000252797"/>
    </source>
</evidence>
<dbReference type="EMBL" id="UGIF01000002">
    <property type="protein sequence ID" value="STP28269.1"/>
    <property type="molecule type" value="Genomic_DNA"/>
</dbReference>
<gene>
    <name evidence="1" type="ORF">EA71_02296</name>
    <name evidence="2" type="ORF">NCTC8129_00388</name>
</gene>
<sequence length="123" mass="14444">MLDVIGSIKNLQETTERHFLHIKNQHDFIRIWAIQFEIAYTDFRVIQMALQLANEGALLSEFTQAYQAVYQFEYAFAEGGLPVFNQQFGKQMSEYEHAKNHLRDVLERIRQQQPPVTAENDLI</sequence>
<evidence type="ECO:0000313" key="4">
    <source>
        <dbReference type="Proteomes" id="UP000254070"/>
    </source>
</evidence>
<proteinExistence type="predicted"/>
<reference evidence="2 4" key="2">
    <citation type="submission" date="2018-06" db="EMBL/GenBank/DDBJ databases">
        <authorList>
            <consortium name="Pathogen Informatics"/>
            <person name="Doyle S."/>
        </authorList>
    </citation>
    <scope>NUCLEOTIDE SEQUENCE [LARGE SCALE GENOMIC DNA]</scope>
    <source>
        <strain evidence="2 4">NCTC8129</strain>
    </source>
</reference>
<protein>
    <submittedName>
        <fullName evidence="1">Uncharacterized protein</fullName>
    </submittedName>
</protein>
<organism evidence="1 3">
    <name type="scientific">Enterococcus durans</name>
    <dbReference type="NCBI Taxonomy" id="53345"/>
    <lineage>
        <taxon>Bacteria</taxon>
        <taxon>Bacillati</taxon>
        <taxon>Bacillota</taxon>
        <taxon>Bacilli</taxon>
        <taxon>Lactobacillales</taxon>
        <taxon>Enterococcaceae</taxon>
        <taxon>Enterococcus</taxon>
    </lineage>
</organism>
<accession>A0A367CFZ3</accession>
<dbReference type="Proteomes" id="UP000254070">
    <property type="component" value="Unassembled WGS sequence"/>
</dbReference>
<name>A0A367CFZ3_9ENTE</name>
<dbReference type="EMBL" id="LEPB01000004">
    <property type="protein sequence ID" value="RCA11537.1"/>
    <property type="molecule type" value="Genomic_DNA"/>
</dbReference>
<dbReference type="AlphaFoldDB" id="A0A367CFZ3"/>
<dbReference type="RefSeq" id="WP_113846160.1">
    <property type="nucleotide sequence ID" value="NZ_CAXUDG010000021.1"/>
</dbReference>
<dbReference type="STRING" id="53345.LIU_11950"/>
<evidence type="ECO:0000313" key="1">
    <source>
        <dbReference type="EMBL" id="RCA11537.1"/>
    </source>
</evidence>
<reference evidence="1 3" key="1">
    <citation type="submission" date="2015-06" db="EMBL/GenBank/DDBJ databases">
        <title>The Genome Sequence of Enterococcus durans 4EA1.</title>
        <authorList>
            <consortium name="The Broad Institute Genomics Platform"/>
            <consortium name="The Broad Institute Genome Sequencing Center for Infectious Disease"/>
            <person name="Earl A.M."/>
            <person name="Van Tyne D."/>
            <person name="Lebreton F."/>
            <person name="Saavedra J.T."/>
            <person name="Gilmore M.S."/>
            <person name="Manson Mcguire A."/>
            <person name="Clock S."/>
            <person name="Crupain M."/>
            <person name="Rangan U."/>
            <person name="Young S."/>
            <person name="Abouelleil A."/>
            <person name="Cao P."/>
            <person name="Chapman S.B."/>
            <person name="Griggs A."/>
            <person name="Priest M."/>
            <person name="Shea T."/>
            <person name="Wortman J."/>
            <person name="Nusbaum C."/>
            <person name="Birren B."/>
        </authorList>
    </citation>
    <scope>NUCLEOTIDE SEQUENCE [LARGE SCALE GENOMIC DNA]</scope>
    <source>
        <strain evidence="1 3">4EA1</strain>
    </source>
</reference>
<dbReference type="Proteomes" id="UP000252797">
    <property type="component" value="Unassembled WGS sequence"/>
</dbReference>